<keyword evidence="15" id="KW-1185">Reference proteome</keyword>
<dbReference type="NCBIfam" id="TIGR03375">
    <property type="entry name" value="type_I_sec_LssB"/>
    <property type="match status" value="1"/>
</dbReference>
<evidence type="ECO:0000256" key="5">
    <source>
        <dbReference type="ARBA" id="ARBA00022741"/>
    </source>
</evidence>
<evidence type="ECO:0000313" key="15">
    <source>
        <dbReference type="Proteomes" id="UP000243719"/>
    </source>
</evidence>
<evidence type="ECO:0000256" key="10">
    <source>
        <dbReference type="SAM" id="Phobius"/>
    </source>
</evidence>
<dbReference type="InterPro" id="IPR027417">
    <property type="entry name" value="P-loop_NTPase"/>
</dbReference>
<evidence type="ECO:0000313" key="14">
    <source>
        <dbReference type="EMBL" id="SDV46213.1"/>
    </source>
</evidence>
<dbReference type="PANTHER" id="PTHR43394">
    <property type="entry name" value="ATP-DEPENDENT PERMEASE MDL1, MITOCHONDRIAL"/>
    <property type="match status" value="1"/>
</dbReference>
<keyword evidence="3" id="KW-0997">Cell inner membrane</keyword>
<keyword evidence="2" id="KW-1003">Cell membrane</keyword>
<feature type="domain" description="ABC transporter" evidence="11">
    <location>
        <begin position="470"/>
        <end position="704"/>
    </location>
</feature>
<evidence type="ECO:0000256" key="1">
    <source>
        <dbReference type="ARBA" id="ARBA00004651"/>
    </source>
</evidence>
<dbReference type="InterPro" id="IPR003439">
    <property type="entry name" value="ABC_transporter-like_ATP-bd"/>
</dbReference>
<evidence type="ECO:0000256" key="3">
    <source>
        <dbReference type="ARBA" id="ARBA00022519"/>
    </source>
</evidence>
<dbReference type="InterPro" id="IPR017871">
    <property type="entry name" value="ABC_transporter-like_CS"/>
</dbReference>
<dbReference type="GO" id="GO:0005886">
    <property type="term" value="C:plasma membrane"/>
    <property type="evidence" value="ECO:0007669"/>
    <property type="project" value="UniProtKB-SubCell"/>
</dbReference>
<evidence type="ECO:0000256" key="2">
    <source>
        <dbReference type="ARBA" id="ARBA00022475"/>
    </source>
</evidence>
<dbReference type="GO" id="GO:0006508">
    <property type="term" value="P:proteolysis"/>
    <property type="evidence" value="ECO:0007669"/>
    <property type="project" value="InterPro"/>
</dbReference>
<dbReference type="CDD" id="cd18587">
    <property type="entry name" value="ABC_6TM_LapB_like"/>
    <property type="match status" value="1"/>
</dbReference>
<feature type="transmembrane region" description="Helical" evidence="10">
    <location>
        <begin position="192"/>
        <end position="209"/>
    </location>
</feature>
<keyword evidence="9 10" id="KW-0472">Membrane</keyword>
<keyword evidence="6" id="KW-0378">Hydrolase</keyword>
<dbReference type="PROSITE" id="PS00211">
    <property type="entry name" value="ABC_TRANSPORTER_1"/>
    <property type="match status" value="1"/>
</dbReference>
<evidence type="ECO:0000256" key="9">
    <source>
        <dbReference type="ARBA" id="ARBA00023136"/>
    </source>
</evidence>
<name>A0A1H2PIV9_9BURK</name>
<dbReference type="Gene3D" id="3.90.70.10">
    <property type="entry name" value="Cysteine proteinases"/>
    <property type="match status" value="1"/>
</dbReference>
<gene>
    <name evidence="14" type="ORF">SAMN05216551_101175</name>
</gene>
<feature type="domain" description="Peptidase C39" evidence="13">
    <location>
        <begin position="1"/>
        <end position="122"/>
    </location>
</feature>
<evidence type="ECO:0000256" key="7">
    <source>
        <dbReference type="ARBA" id="ARBA00022840"/>
    </source>
</evidence>
<evidence type="ECO:0000259" key="12">
    <source>
        <dbReference type="PROSITE" id="PS50929"/>
    </source>
</evidence>
<dbReference type="PROSITE" id="PS50990">
    <property type="entry name" value="PEPTIDASE_C39"/>
    <property type="match status" value="1"/>
</dbReference>
<accession>A0A1H2PIV9</accession>
<keyword evidence="8 10" id="KW-1133">Transmembrane helix</keyword>
<dbReference type="GO" id="GO:0005524">
    <property type="term" value="F:ATP binding"/>
    <property type="evidence" value="ECO:0007669"/>
    <property type="project" value="UniProtKB-KW"/>
</dbReference>
<dbReference type="Pfam" id="PF00005">
    <property type="entry name" value="ABC_tran"/>
    <property type="match status" value="1"/>
</dbReference>
<dbReference type="GO" id="GO:0016887">
    <property type="term" value="F:ATP hydrolysis activity"/>
    <property type="evidence" value="ECO:0007669"/>
    <property type="project" value="InterPro"/>
</dbReference>
<evidence type="ECO:0000256" key="6">
    <source>
        <dbReference type="ARBA" id="ARBA00022801"/>
    </source>
</evidence>
<keyword evidence="4 10" id="KW-0812">Transmembrane</keyword>
<dbReference type="InterPro" id="IPR005074">
    <property type="entry name" value="Peptidase_C39"/>
</dbReference>
<proteinExistence type="predicted"/>
<comment type="subcellular location">
    <subcellularLocation>
        <location evidence="1">Cell membrane</location>
        <topology evidence="1">Multi-pass membrane protein</topology>
    </subcellularLocation>
</comment>
<dbReference type="InterPro" id="IPR036640">
    <property type="entry name" value="ABC1_TM_sf"/>
</dbReference>
<dbReference type="Pfam" id="PF00664">
    <property type="entry name" value="ABC_membrane"/>
    <property type="match status" value="1"/>
</dbReference>
<dbReference type="PROSITE" id="PS50929">
    <property type="entry name" value="ABC_TM1F"/>
    <property type="match status" value="1"/>
</dbReference>
<dbReference type="SUPFAM" id="SSF90123">
    <property type="entry name" value="ABC transporter transmembrane region"/>
    <property type="match status" value="1"/>
</dbReference>
<dbReference type="InterPro" id="IPR011527">
    <property type="entry name" value="ABC1_TM_dom"/>
</dbReference>
<evidence type="ECO:0000256" key="8">
    <source>
        <dbReference type="ARBA" id="ARBA00022989"/>
    </source>
</evidence>
<feature type="domain" description="ABC transmembrane type-1" evidence="12">
    <location>
        <begin position="158"/>
        <end position="435"/>
    </location>
</feature>
<dbReference type="Gene3D" id="3.40.50.300">
    <property type="entry name" value="P-loop containing nucleotide triphosphate hydrolases"/>
    <property type="match status" value="1"/>
</dbReference>
<dbReference type="PROSITE" id="PS50893">
    <property type="entry name" value="ABC_TRANSPORTER_2"/>
    <property type="match status" value="1"/>
</dbReference>
<organism evidence="14 15">
    <name type="scientific">Chitinasiproducens palmae</name>
    <dbReference type="NCBI Taxonomy" id="1770053"/>
    <lineage>
        <taxon>Bacteria</taxon>
        <taxon>Pseudomonadati</taxon>
        <taxon>Pseudomonadota</taxon>
        <taxon>Betaproteobacteria</taxon>
        <taxon>Burkholderiales</taxon>
        <taxon>Burkholderiaceae</taxon>
        <taxon>Chitinasiproducens</taxon>
    </lineage>
</organism>
<reference evidence="15" key="1">
    <citation type="submission" date="2016-09" db="EMBL/GenBank/DDBJ databases">
        <authorList>
            <person name="Varghese N."/>
            <person name="Submissions S."/>
        </authorList>
    </citation>
    <scope>NUCLEOTIDE SEQUENCE [LARGE SCALE GENOMIC DNA]</scope>
    <source>
        <strain evidence="15">JS23</strain>
    </source>
</reference>
<sequence>MSVYERGLLPGLVRLCAAHGVATSAERLGDGLLSAPGVLPFVEVERALRRVNMTCGVVGLPLSKISHHALPVLLLMRDGSCLVLEKLMSDAAEVSHPESGAGRSALPRDALEDGYAGHYLIAKHVEVVSPHLDASFDGKPRHWILGPVREQWRIYRDVLLASLMANLLAVGTALFSMQVYDRVVPNAAFDTLWVLASGVGIAILLEWVLRYMRARLIDHAGRALDLRLSAQLFERVVHMRFAHRPTSIGVFANQVRDFASVRDFFTSGTLATLCDLPFMVVLLALIGVIGGWAVLVVLAAVVLIVLPGMLMQGRLADLSRQNAKESAALNGLLLEAVDNLENVKATRSEERLQRAHASLTAIMATSGTKTRDVTGMLQLLGTSTQQLCYTAVVIVGVYLITAGDLTTGSMVACTLLSSRVLMPMSQVAGLLARWQFVKAAMEGLDRIVALPIERPVERHFVRAEHLRGAYRLENVQYAHDAESAPALQIGRLSIKAGERVALLGGNGAGKSTLMRLLAGLTDPQQGNVLLDDLAIAQIDPIDRRRQIAYLPQSVALFQGTLRENLTLGHALWTDAQLYDALDAVGLGTFVRKHVRGLDQDILSIGNISGGQKQAIGLARVILQDPRIVILDEPTSAFDQANEAKVVSFLKTWLHGRTAIIATHKRELLALTQRAVVLHDGKVVHDGEMGKLVELASAQRAKRAPAAPEVKVVSENAS</sequence>
<keyword evidence="5" id="KW-0547">Nucleotide-binding</keyword>
<dbReference type="GO" id="GO:0015421">
    <property type="term" value="F:ABC-type oligopeptide transporter activity"/>
    <property type="evidence" value="ECO:0007669"/>
    <property type="project" value="TreeGrafter"/>
</dbReference>
<evidence type="ECO:0000259" key="11">
    <source>
        <dbReference type="PROSITE" id="PS50893"/>
    </source>
</evidence>
<dbReference type="EMBL" id="FNLO01000001">
    <property type="protein sequence ID" value="SDV46213.1"/>
    <property type="molecule type" value="Genomic_DNA"/>
</dbReference>
<evidence type="ECO:0000259" key="13">
    <source>
        <dbReference type="PROSITE" id="PS50990"/>
    </source>
</evidence>
<feature type="transmembrane region" description="Helical" evidence="10">
    <location>
        <begin position="158"/>
        <end position="180"/>
    </location>
</feature>
<dbReference type="AlphaFoldDB" id="A0A1H2PIV9"/>
<dbReference type="SMART" id="SM00382">
    <property type="entry name" value="AAA"/>
    <property type="match status" value="1"/>
</dbReference>
<keyword evidence="7 14" id="KW-0067">ATP-binding</keyword>
<dbReference type="PANTHER" id="PTHR43394:SF1">
    <property type="entry name" value="ATP-BINDING CASSETTE SUB-FAMILY B MEMBER 10, MITOCHONDRIAL"/>
    <property type="match status" value="1"/>
</dbReference>
<dbReference type="GO" id="GO:0008233">
    <property type="term" value="F:peptidase activity"/>
    <property type="evidence" value="ECO:0007669"/>
    <property type="project" value="InterPro"/>
</dbReference>
<dbReference type="OrthoDB" id="8554730at2"/>
<evidence type="ECO:0000256" key="4">
    <source>
        <dbReference type="ARBA" id="ARBA00022692"/>
    </source>
</evidence>
<dbReference type="Proteomes" id="UP000243719">
    <property type="component" value="Unassembled WGS sequence"/>
</dbReference>
<dbReference type="InterPro" id="IPR003593">
    <property type="entry name" value="AAA+_ATPase"/>
</dbReference>
<dbReference type="Gene3D" id="1.20.1560.10">
    <property type="entry name" value="ABC transporter type 1, transmembrane domain"/>
    <property type="match status" value="1"/>
</dbReference>
<dbReference type="InterPro" id="IPR017750">
    <property type="entry name" value="ATPase_T1SS"/>
</dbReference>
<protein>
    <submittedName>
        <fullName evidence="14">ATP-binding cassette, subfamily C, LapB</fullName>
    </submittedName>
</protein>
<dbReference type="STRING" id="1770053.SAMN05216551_101175"/>
<dbReference type="SUPFAM" id="SSF52540">
    <property type="entry name" value="P-loop containing nucleoside triphosphate hydrolases"/>
    <property type="match status" value="1"/>
</dbReference>
<dbReference type="InterPro" id="IPR039421">
    <property type="entry name" value="Type_1_exporter"/>
</dbReference>